<accession>A0A6A6A907</accession>
<dbReference type="RefSeq" id="XP_033521530.1">
    <property type="nucleotide sequence ID" value="XM_033670676.1"/>
</dbReference>
<protein>
    <submittedName>
        <fullName evidence="3">Uncharacterized protein</fullName>
    </submittedName>
</protein>
<reference evidence="3" key="1">
    <citation type="journal article" date="2020" name="Stud. Mycol.">
        <title>101 Dothideomycetes genomes: a test case for predicting lifestyles and emergence of pathogens.</title>
        <authorList>
            <person name="Haridas S."/>
            <person name="Albert R."/>
            <person name="Binder M."/>
            <person name="Bloem J."/>
            <person name="Labutti K."/>
            <person name="Salamov A."/>
            <person name="Andreopoulos B."/>
            <person name="Baker S."/>
            <person name="Barry K."/>
            <person name="Bills G."/>
            <person name="Bluhm B."/>
            <person name="Cannon C."/>
            <person name="Castanera R."/>
            <person name="Culley D."/>
            <person name="Daum C."/>
            <person name="Ezra D."/>
            <person name="Gonzalez J."/>
            <person name="Henrissat B."/>
            <person name="Kuo A."/>
            <person name="Liang C."/>
            <person name="Lipzen A."/>
            <person name="Lutzoni F."/>
            <person name="Magnuson J."/>
            <person name="Mondo S."/>
            <person name="Nolan M."/>
            <person name="Ohm R."/>
            <person name="Pangilinan J."/>
            <person name="Park H.-J."/>
            <person name="Ramirez L."/>
            <person name="Alfaro M."/>
            <person name="Sun H."/>
            <person name="Tritt A."/>
            <person name="Yoshinaga Y."/>
            <person name="Zwiers L.-H."/>
            <person name="Turgeon B."/>
            <person name="Goodwin S."/>
            <person name="Spatafora J."/>
            <person name="Crous P."/>
            <person name="Grigoriev I."/>
        </authorList>
    </citation>
    <scope>NUCLEOTIDE SEQUENCE</scope>
    <source>
        <strain evidence="3">CBS 119687</strain>
    </source>
</reference>
<organism evidence="3 4">
    <name type="scientific">Dothidotthia symphoricarpi CBS 119687</name>
    <dbReference type="NCBI Taxonomy" id="1392245"/>
    <lineage>
        <taxon>Eukaryota</taxon>
        <taxon>Fungi</taxon>
        <taxon>Dikarya</taxon>
        <taxon>Ascomycota</taxon>
        <taxon>Pezizomycotina</taxon>
        <taxon>Dothideomycetes</taxon>
        <taxon>Pleosporomycetidae</taxon>
        <taxon>Pleosporales</taxon>
        <taxon>Dothidotthiaceae</taxon>
        <taxon>Dothidotthia</taxon>
    </lineage>
</organism>
<feature type="transmembrane region" description="Helical" evidence="2">
    <location>
        <begin position="75"/>
        <end position="94"/>
    </location>
</feature>
<dbReference type="EMBL" id="ML977511">
    <property type="protein sequence ID" value="KAF2127141.1"/>
    <property type="molecule type" value="Genomic_DNA"/>
</dbReference>
<dbReference type="AlphaFoldDB" id="A0A6A6A907"/>
<keyword evidence="4" id="KW-1185">Reference proteome</keyword>
<name>A0A6A6A907_9PLEO</name>
<keyword evidence="2" id="KW-0812">Transmembrane</keyword>
<evidence type="ECO:0000256" key="2">
    <source>
        <dbReference type="SAM" id="Phobius"/>
    </source>
</evidence>
<evidence type="ECO:0000256" key="1">
    <source>
        <dbReference type="SAM" id="MobiDB-lite"/>
    </source>
</evidence>
<proteinExistence type="predicted"/>
<keyword evidence="2" id="KW-0472">Membrane</keyword>
<sequence length="147" mass="16151">MASSARIDFRPPVYKLQLSPASVTCANVMLPASPSVVITVLWVQKRTDALDCSRGDAAREHSSTFPPTWNLKDKGMPVIVILLFLTLAHSISLVRKLATTSNYSPKQSKDNYMTLTPRSGSIMAPNRQGEYSPNAPLFDSHSQSCRV</sequence>
<dbReference type="GeneID" id="54411108"/>
<keyword evidence="2" id="KW-1133">Transmembrane helix</keyword>
<feature type="transmembrane region" description="Helical" evidence="2">
    <location>
        <begin position="21"/>
        <end position="43"/>
    </location>
</feature>
<dbReference type="Proteomes" id="UP000799771">
    <property type="component" value="Unassembled WGS sequence"/>
</dbReference>
<evidence type="ECO:0000313" key="3">
    <source>
        <dbReference type="EMBL" id="KAF2127141.1"/>
    </source>
</evidence>
<gene>
    <name evidence="3" type="ORF">P153DRAFT_387689</name>
</gene>
<evidence type="ECO:0000313" key="4">
    <source>
        <dbReference type="Proteomes" id="UP000799771"/>
    </source>
</evidence>
<feature type="region of interest" description="Disordered" evidence="1">
    <location>
        <begin position="117"/>
        <end position="147"/>
    </location>
</feature>